<evidence type="ECO:0000313" key="2">
    <source>
        <dbReference type="Proteomes" id="UP001239111"/>
    </source>
</evidence>
<protein>
    <submittedName>
        <fullName evidence="1">Uncharacterized protein</fullName>
    </submittedName>
</protein>
<organism evidence="1 2">
    <name type="scientific">Eretmocerus hayati</name>
    <dbReference type="NCBI Taxonomy" id="131215"/>
    <lineage>
        <taxon>Eukaryota</taxon>
        <taxon>Metazoa</taxon>
        <taxon>Ecdysozoa</taxon>
        <taxon>Arthropoda</taxon>
        <taxon>Hexapoda</taxon>
        <taxon>Insecta</taxon>
        <taxon>Pterygota</taxon>
        <taxon>Neoptera</taxon>
        <taxon>Endopterygota</taxon>
        <taxon>Hymenoptera</taxon>
        <taxon>Apocrita</taxon>
        <taxon>Proctotrupomorpha</taxon>
        <taxon>Chalcidoidea</taxon>
        <taxon>Aphelinidae</taxon>
        <taxon>Aphelininae</taxon>
        <taxon>Eretmocerus</taxon>
    </lineage>
</organism>
<keyword evidence="2" id="KW-1185">Reference proteome</keyword>
<gene>
    <name evidence="1" type="ORF">QAD02_016023</name>
</gene>
<proteinExistence type="predicted"/>
<name>A0ACC2PB65_9HYME</name>
<accession>A0ACC2PB65</accession>
<comment type="caution">
    <text evidence="1">The sequence shown here is derived from an EMBL/GenBank/DDBJ whole genome shotgun (WGS) entry which is preliminary data.</text>
</comment>
<reference evidence="1" key="1">
    <citation type="submission" date="2023-04" db="EMBL/GenBank/DDBJ databases">
        <title>A chromosome-level genome assembly of the parasitoid wasp Eretmocerus hayati.</title>
        <authorList>
            <person name="Zhong Y."/>
            <person name="Liu S."/>
            <person name="Liu Y."/>
        </authorList>
    </citation>
    <scope>NUCLEOTIDE SEQUENCE</scope>
    <source>
        <strain evidence="1">ZJU_SS_LIU_2023</strain>
    </source>
</reference>
<dbReference type="Proteomes" id="UP001239111">
    <property type="component" value="Chromosome 2"/>
</dbReference>
<evidence type="ECO:0000313" key="1">
    <source>
        <dbReference type="EMBL" id="KAJ8680236.1"/>
    </source>
</evidence>
<sequence length="709" mass="77379">MAGRVCEPSTRRSRALRSRNGDIVSVSAHKMAIAMAVGALLLGVGPISAGLCPPRCRCDDESLRSSCAYGGLDIVPIQLNPEIRHLDLSGNRISGLHLTFDFYSNLESLDLSSNLIHALGSNNFRVQQKLLQLNLSSNSIHMLAKAALHGLASLSVLDLSNNNLTDLDEQAFRYTSELEYLDLSGNALTSLPVGLLRNLHRIRSIDLRGNSILEVPSANLALTPSLERLDLSNNLIKWLSKESLPSLPALTYLDLSGNLIRNVSDDAFDRIPGLLSLNLAGNNLTSVPSSAMSKLAVLTNLVLSKNPIEDLKNLAFRNLFELKSLDLSDCAISWVEPRAFTDNVNLERISMDGNRDLTELPARVLYAAGNLRWVSLRRCRLSSLQPTQFPVDGLMVLRVGGNPIVCNCSVHWLWQVLRSNEQSNSIISDPSGAPVAAASMSRLELDSSEIVCADEEFGGKALARLPEGSLRCRLSPIYLGLLVAACLAASLALLGLLAHVARLKRSKRLPAYAPPTRPELLVYVGRANDALHAAAAGATDKHHQHESYSRSRLIARNDELVYDAANLDYQHCRRKSGSESPESRETNVYETPRYSRPSNSCRRENADGQTYESFYTEQPHPTTLPHHPHSHHLHHHQQPQKPTAPPCNGYGSTTTTASSSTGTGGLSRAESHEEGVYAVADVTSLRDEPSANTMLSFCIFVNEMGCECG</sequence>
<dbReference type="EMBL" id="CM056742">
    <property type="protein sequence ID" value="KAJ8680236.1"/>
    <property type="molecule type" value="Genomic_DNA"/>
</dbReference>